<keyword evidence="1" id="KW-0687">Ribonucleoprotein</keyword>
<keyword evidence="1" id="KW-0689">Ribosomal protein</keyword>
<evidence type="ECO:0000313" key="1">
    <source>
        <dbReference type="EMBL" id="ADZ95686.1"/>
    </source>
</evidence>
<dbReference type="SUPFAM" id="SSF56808">
    <property type="entry name" value="Ribosomal protein L1"/>
    <property type="match status" value="1"/>
</dbReference>
<dbReference type="AlphaFoldDB" id="F2X155"/>
<name>F2X155_NOSBO</name>
<sequence length="89" mass="10206">MAKVMDSDELVFLDKTKIDSVLNDIKVENEDFTDTIQVQVNLKGLDPKRDNKITKDVTMPHKVRYMDKIIVIADKETLRDVKDSSLSIP</sequence>
<proteinExistence type="evidence at transcript level"/>
<dbReference type="EMBL" id="HQ291433">
    <property type="protein sequence ID" value="ADZ95686.1"/>
    <property type="molecule type" value="mRNA"/>
</dbReference>
<dbReference type="InterPro" id="IPR023674">
    <property type="entry name" value="Ribosomal_uL1-like"/>
</dbReference>
<organism evidence="1">
    <name type="scientific">Nosema bombycis</name>
    <name type="common">Microsporidian parasite</name>
    <name type="synonym">Pebrine of silkworm</name>
    <dbReference type="NCBI Taxonomy" id="27978"/>
    <lineage>
        <taxon>Eukaryota</taxon>
        <taxon>Fungi</taxon>
        <taxon>Fungi incertae sedis</taxon>
        <taxon>Microsporidia</taxon>
        <taxon>Nosematidae</taxon>
        <taxon>Nosema</taxon>
    </lineage>
</organism>
<dbReference type="VEuPathDB" id="MicrosporidiaDB:NBO_770g0001"/>
<accession>F2X155</accession>
<protein>
    <submittedName>
        <fullName evidence="1">60S ribosomal protein L10A</fullName>
    </submittedName>
</protein>
<reference evidence="1" key="1">
    <citation type="submission" date="2010-09" db="EMBL/GenBank/DDBJ databases">
        <title>The organization of cytoplasmic ribosomal protein genes in microsporidian Nosema bombycis genome.</title>
        <authorList>
            <person name="Liu H."/>
            <person name="Pan G."/>
            <person name="Li T."/>
            <person name="Huang W."/>
            <person name="Zhou Z."/>
        </authorList>
    </citation>
    <scope>NUCLEOTIDE SEQUENCE</scope>
    <source>
        <strain evidence="1">CQ1</strain>
    </source>
</reference>
<dbReference type="GO" id="GO:0005840">
    <property type="term" value="C:ribosome"/>
    <property type="evidence" value="ECO:0007669"/>
    <property type="project" value="UniProtKB-KW"/>
</dbReference>
<dbReference type="Gene3D" id="3.30.190.20">
    <property type="match status" value="1"/>
</dbReference>